<dbReference type="SUPFAM" id="SSF51261">
    <property type="entry name" value="Duplicated hybrid motif"/>
    <property type="match status" value="1"/>
</dbReference>
<dbReference type="Pfam" id="PF01551">
    <property type="entry name" value="Peptidase_M23"/>
    <property type="match status" value="1"/>
</dbReference>
<evidence type="ECO:0000256" key="1">
    <source>
        <dbReference type="SAM" id="Phobius"/>
    </source>
</evidence>
<dbReference type="PANTHER" id="PTHR21666">
    <property type="entry name" value="PEPTIDASE-RELATED"/>
    <property type="match status" value="1"/>
</dbReference>
<name>A0ABP5UNN2_9ACTN</name>
<evidence type="ECO:0000313" key="3">
    <source>
        <dbReference type="EMBL" id="GAA2383752.1"/>
    </source>
</evidence>
<keyword evidence="1" id="KW-0812">Transmembrane</keyword>
<proteinExistence type="predicted"/>
<reference evidence="4" key="1">
    <citation type="journal article" date="2019" name="Int. J. Syst. Evol. Microbiol.">
        <title>The Global Catalogue of Microorganisms (GCM) 10K type strain sequencing project: providing services to taxonomists for standard genome sequencing and annotation.</title>
        <authorList>
            <consortium name="The Broad Institute Genomics Platform"/>
            <consortium name="The Broad Institute Genome Sequencing Center for Infectious Disease"/>
            <person name="Wu L."/>
            <person name="Ma J."/>
        </authorList>
    </citation>
    <scope>NUCLEOTIDE SEQUENCE [LARGE SCALE GENOMIC DNA]</scope>
    <source>
        <strain evidence="4">JCM 6921</strain>
    </source>
</reference>
<protein>
    <recommendedName>
        <fullName evidence="2">M23ase beta-sheet core domain-containing protein</fullName>
    </recommendedName>
</protein>
<dbReference type="CDD" id="cd12797">
    <property type="entry name" value="M23_peptidase"/>
    <property type="match status" value="1"/>
</dbReference>
<gene>
    <name evidence="3" type="ORF">GCM10010420_02330</name>
</gene>
<comment type="caution">
    <text evidence="3">The sequence shown here is derived from an EMBL/GenBank/DDBJ whole genome shotgun (WGS) entry which is preliminary data.</text>
</comment>
<dbReference type="EMBL" id="BAAATJ010000001">
    <property type="protein sequence ID" value="GAA2383752.1"/>
    <property type="molecule type" value="Genomic_DNA"/>
</dbReference>
<evidence type="ECO:0000259" key="2">
    <source>
        <dbReference type="Pfam" id="PF01551"/>
    </source>
</evidence>
<feature type="transmembrane region" description="Helical" evidence="1">
    <location>
        <begin position="12"/>
        <end position="34"/>
    </location>
</feature>
<dbReference type="RefSeq" id="WP_425576207.1">
    <property type="nucleotide sequence ID" value="NZ_BAAATJ010000001.1"/>
</dbReference>
<sequence length="277" mass="29824">MTAAGPARTAALLMWLRPLGYGLVAAFILFDVGVRLLGSGLRLSGWLLFAAAAVMVCAEAWRVFLVRRAHRGPDPEPVEVAPPVAGRWRALNGPADGAPSHGTRAYGQAYAIDITADPEDRPGPAFGWWPPVRRNGDFPAFGEPVLAVADATVVRVRDGRRDHLSRNSWPALPLFFAEAFVRDAAGPAFLLGNHLVLDLGDGTYALYAHLMRGSLTVREGERVRAGQTVARVGNTGNSTEPHLHFQLMSTADPFTARGLPFRWRGIGVPADGETFTA</sequence>
<feature type="domain" description="M23ase beta-sheet core" evidence="2">
    <location>
        <begin position="189"/>
        <end position="253"/>
    </location>
</feature>
<feature type="transmembrane region" description="Helical" evidence="1">
    <location>
        <begin position="46"/>
        <end position="65"/>
    </location>
</feature>
<keyword evidence="1" id="KW-0472">Membrane</keyword>
<dbReference type="InterPro" id="IPR011055">
    <property type="entry name" value="Dup_hybrid_motif"/>
</dbReference>
<dbReference type="Gene3D" id="2.70.70.10">
    <property type="entry name" value="Glucose Permease (Domain IIA)"/>
    <property type="match status" value="1"/>
</dbReference>
<keyword evidence="4" id="KW-1185">Reference proteome</keyword>
<evidence type="ECO:0000313" key="4">
    <source>
        <dbReference type="Proteomes" id="UP001500058"/>
    </source>
</evidence>
<dbReference type="PANTHER" id="PTHR21666:SF270">
    <property type="entry name" value="MUREIN HYDROLASE ACTIVATOR ENVC"/>
    <property type="match status" value="1"/>
</dbReference>
<organism evidence="3 4">
    <name type="scientific">Streptomyces glaucosporus</name>
    <dbReference type="NCBI Taxonomy" id="284044"/>
    <lineage>
        <taxon>Bacteria</taxon>
        <taxon>Bacillati</taxon>
        <taxon>Actinomycetota</taxon>
        <taxon>Actinomycetes</taxon>
        <taxon>Kitasatosporales</taxon>
        <taxon>Streptomycetaceae</taxon>
        <taxon>Streptomyces</taxon>
    </lineage>
</organism>
<dbReference type="Proteomes" id="UP001500058">
    <property type="component" value="Unassembled WGS sequence"/>
</dbReference>
<accession>A0ABP5UNN2</accession>
<dbReference type="InterPro" id="IPR050570">
    <property type="entry name" value="Cell_wall_metabolism_enzyme"/>
</dbReference>
<keyword evidence="1" id="KW-1133">Transmembrane helix</keyword>
<dbReference type="InterPro" id="IPR016047">
    <property type="entry name" value="M23ase_b-sheet_dom"/>
</dbReference>